<reference evidence="2 3" key="1">
    <citation type="submission" date="2021-02" db="EMBL/GenBank/DDBJ databases">
        <title>Genome assembly of Pseudopithomyces chartarum.</title>
        <authorList>
            <person name="Jauregui R."/>
            <person name="Singh J."/>
            <person name="Voisey C."/>
        </authorList>
    </citation>
    <scope>NUCLEOTIDE SEQUENCE [LARGE SCALE GENOMIC DNA]</scope>
    <source>
        <strain evidence="2 3">AGR01</strain>
    </source>
</reference>
<dbReference type="AlphaFoldDB" id="A0AAN6RGF7"/>
<dbReference type="PANTHER" id="PTHR24148">
    <property type="entry name" value="ANKYRIN REPEAT DOMAIN-CONTAINING PROTEIN 39 HOMOLOG-RELATED"/>
    <property type="match status" value="1"/>
</dbReference>
<organism evidence="2 3">
    <name type="scientific">Pseudopithomyces chartarum</name>
    <dbReference type="NCBI Taxonomy" id="1892770"/>
    <lineage>
        <taxon>Eukaryota</taxon>
        <taxon>Fungi</taxon>
        <taxon>Dikarya</taxon>
        <taxon>Ascomycota</taxon>
        <taxon>Pezizomycotina</taxon>
        <taxon>Dothideomycetes</taxon>
        <taxon>Pleosporomycetidae</taxon>
        <taxon>Pleosporales</taxon>
        <taxon>Massarineae</taxon>
        <taxon>Didymosphaeriaceae</taxon>
        <taxon>Pseudopithomyces</taxon>
    </lineage>
</organism>
<evidence type="ECO:0000259" key="1">
    <source>
        <dbReference type="Pfam" id="PF06985"/>
    </source>
</evidence>
<dbReference type="InterPro" id="IPR052895">
    <property type="entry name" value="HetReg/Transcr_Mod"/>
</dbReference>
<evidence type="ECO:0000313" key="2">
    <source>
        <dbReference type="EMBL" id="KAK3209193.1"/>
    </source>
</evidence>
<dbReference type="Pfam" id="PF06985">
    <property type="entry name" value="HET"/>
    <property type="match status" value="1"/>
</dbReference>
<evidence type="ECO:0000313" key="3">
    <source>
        <dbReference type="Proteomes" id="UP001280581"/>
    </source>
</evidence>
<keyword evidence="3" id="KW-1185">Reference proteome</keyword>
<dbReference type="InterPro" id="IPR010730">
    <property type="entry name" value="HET"/>
</dbReference>
<dbReference type="EMBL" id="WVTA01000006">
    <property type="protein sequence ID" value="KAK3209193.1"/>
    <property type="molecule type" value="Genomic_DNA"/>
</dbReference>
<protein>
    <recommendedName>
        <fullName evidence="1">Heterokaryon incompatibility domain-containing protein</fullName>
    </recommendedName>
</protein>
<feature type="domain" description="Heterokaryon incompatibility" evidence="1">
    <location>
        <begin position="24"/>
        <end position="187"/>
    </location>
</feature>
<dbReference type="PANTHER" id="PTHR24148:SF64">
    <property type="entry name" value="HETEROKARYON INCOMPATIBILITY DOMAIN-CONTAINING PROTEIN"/>
    <property type="match status" value="1"/>
</dbReference>
<comment type="caution">
    <text evidence="2">The sequence shown here is derived from an EMBL/GenBank/DDBJ whole genome shotgun (WGS) entry which is preliminary data.</text>
</comment>
<dbReference type="Proteomes" id="UP001280581">
    <property type="component" value="Unassembled WGS sequence"/>
</dbReference>
<sequence length="712" mass="80373">MVETWEPGPHHGDEITSTAIAKLQGSALTAIWQLMETENELTIWIDGICIDQENIVERGSQVSIMSTIYQNAEEVVAWLGPDSAVYGVGFETIDRMADFGDQYFQERWFQWCYKSDVPAEERRSDQYYEGPNGERIPAWNKAIEAAETSLSEWFVPDESNGNPPPKIFELVLMGLSTFFSRAWIFQELAFSRKSRIMSGSTSTTLSNLIMATKVSHALLAAAEYSAIFGSGGRGNSHWNPGEYSNTPFNRPMVRKMRLWDMTRALLRIRDVHRPAVPMQTLSYRLLISFSDFNATDPRDKIFALWGFVKDGANIDLLRPDYSLSTEEVYSRVAKYMIITHRELTILKTHGHGESSYEIFVRLTYNKSASGTDILALPSWVPDFRKMSLSSDAISQAHMWLAEQHKGRKPALNDEEFGQLVNFSDDGRTISIRGMKIGVISNIYGGNIFPYPVKTGDETDSREHDFKSGFLNFLRLADQGQAILSQYFRFVFRSAEGTTNELLDYRTDLSEPLHTIKFFEDGRATIDQEAAFGSRLVRFLSKLVGENRIFALSGDESGAEHSATVHDTLGINSTGQTWFSEWWDALTGAFDITTWPEQMKNGLKTAALTSDVSGNTRDESMDEIEAWIGTKTFNFFIVPGFGLGVCPDCIRPEEGDFIFRPAAHDGPIVLRPVGNGTYKNVGECFVSHPLVRAMDQEETMRSMRPLYKWIDVV</sequence>
<name>A0AAN6RGF7_9PLEO</name>
<gene>
    <name evidence="2" type="ORF">GRF29_69g1052403</name>
</gene>
<proteinExistence type="predicted"/>
<accession>A0AAN6RGF7</accession>